<dbReference type="AlphaFoldDB" id="A0AAE0XWX1"/>
<comment type="caution">
    <text evidence="1">The sequence shown here is derived from an EMBL/GenBank/DDBJ whole genome shotgun (WGS) entry which is preliminary data.</text>
</comment>
<gene>
    <name evidence="1" type="ORF">RRG08_044241</name>
</gene>
<name>A0AAE0XWX1_9GAST</name>
<keyword evidence="2" id="KW-1185">Reference proteome</keyword>
<accession>A0AAE0XWX1</accession>
<dbReference type="Proteomes" id="UP001283361">
    <property type="component" value="Unassembled WGS sequence"/>
</dbReference>
<reference evidence="1" key="1">
    <citation type="journal article" date="2023" name="G3 (Bethesda)">
        <title>A reference genome for the long-term kleptoplast-retaining sea slug Elysia crispata morphotype clarki.</title>
        <authorList>
            <person name="Eastman K.E."/>
            <person name="Pendleton A.L."/>
            <person name="Shaikh M.A."/>
            <person name="Suttiyut T."/>
            <person name="Ogas R."/>
            <person name="Tomko P."/>
            <person name="Gavelis G."/>
            <person name="Widhalm J.R."/>
            <person name="Wisecaver J.H."/>
        </authorList>
    </citation>
    <scope>NUCLEOTIDE SEQUENCE</scope>
    <source>
        <strain evidence="1">ECLA1</strain>
    </source>
</reference>
<sequence>MSSPTQVSDTISRVFLLGVKSHSQRHLTTPQPYGFHLRLTLCPPLGLFSVSRHPKLEDYYHSYGTVVPSA</sequence>
<evidence type="ECO:0000313" key="1">
    <source>
        <dbReference type="EMBL" id="KAK3721233.1"/>
    </source>
</evidence>
<protein>
    <submittedName>
        <fullName evidence="1">Uncharacterized protein</fullName>
    </submittedName>
</protein>
<dbReference type="EMBL" id="JAWDGP010007400">
    <property type="protein sequence ID" value="KAK3721233.1"/>
    <property type="molecule type" value="Genomic_DNA"/>
</dbReference>
<proteinExistence type="predicted"/>
<organism evidence="1 2">
    <name type="scientific">Elysia crispata</name>
    <name type="common">lettuce slug</name>
    <dbReference type="NCBI Taxonomy" id="231223"/>
    <lineage>
        <taxon>Eukaryota</taxon>
        <taxon>Metazoa</taxon>
        <taxon>Spiralia</taxon>
        <taxon>Lophotrochozoa</taxon>
        <taxon>Mollusca</taxon>
        <taxon>Gastropoda</taxon>
        <taxon>Heterobranchia</taxon>
        <taxon>Euthyneura</taxon>
        <taxon>Panpulmonata</taxon>
        <taxon>Sacoglossa</taxon>
        <taxon>Placobranchoidea</taxon>
        <taxon>Plakobranchidae</taxon>
        <taxon>Elysia</taxon>
    </lineage>
</organism>
<evidence type="ECO:0000313" key="2">
    <source>
        <dbReference type="Proteomes" id="UP001283361"/>
    </source>
</evidence>